<feature type="chain" id="PRO_5008581732" evidence="6">
    <location>
        <begin position="18"/>
        <end position="119"/>
    </location>
</feature>
<evidence type="ECO:0000256" key="5">
    <source>
        <dbReference type="RuleBase" id="RU004379"/>
    </source>
</evidence>
<dbReference type="GO" id="GO:0043066">
    <property type="term" value="P:negative regulation of apoptotic process"/>
    <property type="evidence" value="ECO:0007669"/>
    <property type="project" value="TreeGrafter"/>
</dbReference>
<dbReference type="AlphaFoldDB" id="A0A1B6E2P2"/>
<keyword evidence="3 5" id="KW-1133">Transmembrane helix</keyword>
<sequence>MFVILQALLLTVSVVGGLSVYTFQSKRDFSSLGSYLFAIMCIQVMAGFLQILLGSTTSEILISIAGALFFSLFIIHDTQNMSKNHSTDEYVLATINFYMDIINLFPNIIQAIENLWRYN</sequence>
<name>A0A1B6E2P2_9HEMI</name>
<reference evidence="9" key="1">
    <citation type="submission" date="2015-12" db="EMBL/GenBank/DDBJ databases">
        <title>De novo transcriptome assembly of four potential Pierce s Disease insect vectors from Arizona vineyards.</title>
        <authorList>
            <person name="Tassone E.E."/>
        </authorList>
    </citation>
    <scope>NUCLEOTIDE SEQUENCE</scope>
</reference>
<accession>A0A1B6E2P2</accession>
<proteinExistence type="inferred from homology"/>
<evidence type="ECO:0000256" key="6">
    <source>
        <dbReference type="SAM" id="SignalP"/>
    </source>
</evidence>
<feature type="signal peptide" evidence="6">
    <location>
        <begin position="1"/>
        <end position="17"/>
    </location>
</feature>
<dbReference type="Pfam" id="PF01027">
    <property type="entry name" value="Bax1-I"/>
    <property type="match status" value="1"/>
</dbReference>
<protein>
    <submittedName>
        <fullName evidence="9">Uncharacterized protein</fullName>
    </submittedName>
</protein>
<feature type="transmembrane region" description="Helical" evidence="5">
    <location>
        <begin position="33"/>
        <end position="53"/>
    </location>
</feature>
<feature type="transmembrane region" description="Helical" evidence="5">
    <location>
        <begin position="60"/>
        <end position="78"/>
    </location>
</feature>
<dbReference type="EMBL" id="GEDC01001353">
    <property type="protein sequence ID" value="JAS35945.1"/>
    <property type="molecule type" value="Transcribed_RNA"/>
</dbReference>
<comment type="subcellular location">
    <subcellularLocation>
        <location evidence="1">Membrane</location>
        <topology evidence="1">Multi-pass membrane protein</topology>
    </subcellularLocation>
</comment>
<dbReference type="PANTHER" id="PTHR23291">
    <property type="entry name" value="BAX INHIBITOR-RELATED"/>
    <property type="match status" value="1"/>
</dbReference>
<keyword evidence="4 5" id="KW-0472">Membrane</keyword>
<dbReference type="EMBL" id="GEDC01029677">
    <property type="protein sequence ID" value="JAS07621.1"/>
    <property type="molecule type" value="Transcribed_RNA"/>
</dbReference>
<keyword evidence="6" id="KW-0732">Signal</keyword>
<dbReference type="InterPro" id="IPR006214">
    <property type="entry name" value="Bax_inhibitor_1-related"/>
</dbReference>
<evidence type="ECO:0000256" key="1">
    <source>
        <dbReference type="ARBA" id="ARBA00004141"/>
    </source>
</evidence>
<dbReference type="EMBL" id="GEDC01005100">
    <property type="protein sequence ID" value="JAS32198.1"/>
    <property type="molecule type" value="Transcribed_RNA"/>
</dbReference>
<evidence type="ECO:0000256" key="2">
    <source>
        <dbReference type="ARBA" id="ARBA00022692"/>
    </source>
</evidence>
<evidence type="ECO:0000256" key="4">
    <source>
        <dbReference type="ARBA" id="ARBA00023136"/>
    </source>
</evidence>
<organism evidence="9">
    <name type="scientific">Clastoptera arizonana</name>
    <name type="common">Arizona spittle bug</name>
    <dbReference type="NCBI Taxonomy" id="38151"/>
    <lineage>
        <taxon>Eukaryota</taxon>
        <taxon>Metazoa</taxon>
        <taxon>Ecdysozoa</taxon>
        <taxon>Arthropoda</taxon>
        <taxon>Hexapoda</taxon>
        <taxon>Insecta</taxon>
        <taxon>Pterygota</taxon>
        <taxon>Neoptera</taxon>
        <taxon>Paraneoptera</taxon>
        <taxon>Hemiptera</taxon>
        <taxon>Auchenorrhyncha</taxon>
        <taxon>Cercopoidea</taxon>
        <taxon>Clastopteridae</taxon>
        <taxon>Clastoptera</taxon>
    </lineage>
</organism>
<evidence type="ECO:0000313" key="9">
    <source>
        <dbReference type="EMBL" id="JAS32198.1"/>
    </source>
</evidence>
<gene>
    <name evidence="9" type="ORF">g.17458</name>
    <name evidence="10" type="ORF">g.17461</name>
    <name evidence="7" type="ORF">g.17464</name>
    <name evidence="8" type="ORF">g.17470</name>
</gene>
<keyword evidence="2 5" id="KW-0812">Transmembrane</keyword>
<evidence type="ECO:0000313" key="8">
    <source>
        <dbReference type="EMBL" id="JAS22096.1"/>
    </source>
</evidence>
<comment type="similarity">
    <text evidence="5">Belongs to the BI1 family.</text>
</comment>
<dbReference type="GO" id="GO:0016020">
    <property type="term" value="C:membrane"/>
    <property type="evidence" value="ECO:0007669"/>
    <property type="project" value="UniProtKB-SubCell"/>
</dbReference>
<evidence type="ECO:0000313" key="7">
    <source>
        <dbReference type="EMBL" id="JAS07621.1"/>
    </source>
</evidence>
<dbReference type="PANTHER" id="PTHR23291:SF50">
    <property type="entry name" value="PROTEIN LIFEGUARD 4"/>
    <property type="match status" value="1"/>
</dbReference>
<evidence type="ECO:0000313" key="10">
    <source>
        <dbReference type="EMBL" id="JAS35945.1"/>
    </source>
</evidence>
<comment type="caution">
    <text evidence="5">Lacks conserved residue(s) required for the propagation of feature annotation.</text>
</comment>
<dbReference type="EMBL" id="GEDC01015202">
    <property type="protein sequence ID" value="JAS22096.1"/>
    <property type="molecule type" value="Transcribed_RNA"/>
</dbReference>
<evidence type="ECO:0000256" key="3">
    <source>
        <dbReference type="ARBA" id="ARBA00022989"/>
    </source>
</evidence>